<evidence type="ECO:0000313" key="3">
    <source>
        <dbReference type="Proteomes" id="UP000326903"/>
    </source>
</evidence>
<feature type="transmembrane region" description="Helical" evidence="1">
    <location>
        <begin position="100"/>
        <end position="117"/>
    </location>
</feature>
<accession>A0A5J5IM76</accession>
<proteinExistence type="predicted"/>
<protein>
    <submittedName>
        <fullName evidence="2">MerC domain-containing protein</fullName>
    </submittedName>
</protein>
<dbReference type="EMBL" id="VYQF01000001">
    <property type="protein sequence ID" value="KAA9041668.1"/>
    <property type="molecule type" value="Genomic_DNA"/>
</dbReference>
<reference evidence="2 3" key="1">
    <citation type="submission" date="2019-09" db="EMBL/GenBank/DDBJ databases">
        <title>Draft genome sequence of Ginsengibacter sp. BR5-29.</title>
        <authorList>
            <person name="Im W.-T."/>
        </authorList>
    </citation>
    <scope>NUCLEOTIDE SEQUENCE [LARGE SCALE GENOMIC DNA]</scope>
    <source>
        <strain evidence="2 3">BR5-29</strain>
    </source>
</reference>
<feature type="transmembrane region" description="Helical" evidence="1">
    <location>
        <begin position="12"/>
        <end position="35"/>
    </location>
</feature>
<dbReference type="InterPro" id="IPR004891">
    <property type="entry name" value="Mercury-R_MerC"/>
</dbReference>
<feature type="transmembrane region" description="Helical" evidence="1">
    <location>
        <begin position="77"/>
        <end position="94"/>
    </location>
</feature>
<feature type="transmembrane region" description="Helical" evidence="1">
    <location>
        <begin position="47"/>
        <end position="65"/>
    </location>
</feature>
<organism evidence="2 3">
    <name type="scientific">Ginsengibacter hankyongi</name>
    <dbReference type="NCBI Taxonomy" id="2607284"/>
    <lineage>
        <taxon>Bacteria</taxon>
        <taxon>Pseudomonadati</taxon>
        <taxon>Bacteroidota</taxon>
        <taxon>Chitinophagia</taxon>
        <taxon>Chitinophagales</taxon>
        <taxon>Chitinophagaceae</taxon>
        <taxon>Ginsengibacter</taxon>
    </lineage>
</organism>
<evidence type="ECO:0000256" key="1">
    <source>
        <dbReference type="SAM" id="Phobius"/>
    </source>
</evidence>
<dbReference type="GO" id="GO:0016020">
    <property type="term" value="C:membrane"/>
    <property type="evidence" value="ECO:0007669"/>
    <property type="project" value="InterPro"/>
</dbReference>
<dbReference type="AlphaFoldDB" id="A0A5J5IM76"/>
<keyword evidence="3" id="KW-1185">Reference proteome</keyword>
<dbReference type="Proteomes" id="UP000326903">
    <property type="component" value="Unassembled WGS sequence"/>
</dbReference>
<keyword evidence="1" id="KW-0472">Membrane</keyword>
<name>A0A5J5IM76_9BACT</name>
<comment type="caution">
    <text evidence="2">The sequence shown here is derived from an EMBL/GenBank/DDBJ whole genome shotgun (WGS) entry which is preliminary data.</text>
</comment>
<gene>
    <name evidence="2" type="ORF">FW778_06500</name>
</gene>
<dbReference type="GO" id="GO:0015097">
    <property type="term" value="F:mercury ion transmembrane transporter activity"/>
    <property type="evidence" value="ECO:0007669"/>
    <property type="project" value="InterPro"/>
</dbReference>
<keyword evidence="1" id="KW-0812">Transmembrane</keyword>
<keyword evidence="1" id="KW-1133">Transmembrane helix</keyword>
<sequence>MISFLKRINWDLMGMITSVACAIHCAILPLILTSLPLFGINIINNSLFEWTMIGIAFVVGCYSLSHGYRRHHQNWKPLIVFTGGFMFLVLKQVFYSHEFLFLVPAVSLILFAHFLNFRYCGQFRTGNTHAH</sequence>
<dbReference type="Pfam" id="PF03203">
    <property type="entry name" value="MerC"/>
    <property type="match status" value="1"/>
</dbReference>
<evidence type="ECO:0000313" key="2">
    <source>
        <dbReference type="EMBL" id="KAA9041668.1"/>
    </source>
</evidence>